<dbReference type="RefSeq" id="WP_261599488.1">
    <property type="nucleotide sequence ID" value="NZ_CP104550.1"/>
</dbReference>
<name>A0A9E7ULD7_METWO</name>
<dbReference type="GeneID" id="75107066"/>
<accession>A0A9E7ULD7</accession>
<reference evidence="1" key="1">
    <citation type="submission" date="2022-09" db="EMBL/GenBank/DDBJ databases">
        <title>Characterization of three MwoI isoschizomers from sequenced genome and metagenomes.</title>
        <authorList>
            <person name="Fomenkov A."/>
            <person name="Xu S.Y."/>
            <person name="Roberts R.J."/>
        </authorList>
    </citation>
    <scope>NUCLEOTIDE SEQUENCE</scope>
    <source>
        <strain evidence="1">DSM 2970</strain>
    </source>
</reference>
<sequence length="100" mass="11339">MSVDFKIIEKKNYTVVHFELKDKVTPNILKNMNPPGLRCSKGVVISGCGPIWLHCYLVHYYHPTSFIATYDPRVEGAIIVESHKKGYETGDVIKVDCDNL</sequence>
<proteinExistence type="predicted"/>
<dbReference type="InterPro" id="IPR013409">
    <property type="entry name" value="CRISPR-assoc_prot_Crn3/Csx3"/>
</dbReference>
<dbReference type="AlphaFoldDB" id="A0A9E7ULD7"/>
<gene>
    <name evidence="1" type="primary">crn3</name>
    <name evidence="1" type="ORF">N5910_07400</name>
</gene>
<protein>
    <submittedName>
        <fullName evidence="1">CRISPR-associated ring nuclease Crn3/Csx3</fullName>
    </submittedName>
</protein>
<evidence type="ECO:0000313" key="1">
    <source>
        <dbReference type="EMBL" id="UXH31355.1"/>
    </source>
</evidence>
<dbReference type="Pfam" id="PF09620">
    <property type="entry name" value="Cas_csx3"/>
    <property type="match status" value="1"/>
</dbReference>
<dbReference type="Proteomes" id="UP001065373">
    <property type="component" value="Chromosome"/>
</dbReference>
<dbReference type="NCBIfam" id="TIGR02579">
    <property type="entry name" value="cas_csx3"/>
    <property type="match status" value="1"/>
</dbReference>
<organism evidence="1">
    <name type="scientific">Methanothermobacter wolfeii</name>
    <name type="common">Methanobacterium wolfei</name>
    <dbReference type="NCBI Taxonomy" id="145261"/>
    <lineage>
        <taxon>Archaea</taxon>
        <taxon>Methanobacteriati</taxon>
        <taxon>Methanobacteriota</taxon>
        <taxon>Methanomada group</taxon>
        <taxon>Methanobacteria</taxon>
        <taxon>Methanobacteriales</taxon>
        <taxon>Methanobacteriaceae</taxon>
        <taxon>Methanothermobacter</taxon>
    </lineage>
</organism>
<dbReference type="EMBL" id="CP104550">
    <property type="protein sequence ID" value="UXH31355.1"/>
    <property type="molecule type" value="Genomic_DNA"/>
</dbReference>